<dbReference type="PROSITE" id="PS50977">
    <property type="entry name" value="HTH_TETR_2"/>
    <property type="match status" value="1"/>
</dbReference>
<proteinExistence type="predicted"/>
<protein>
    <submittedName>
        <fullName evidence="7">TetR/AcrR family transcriptional regulator C-terminal domain-containing protein</fullName>
    </submittedName>
</protein>
<dbReference type="EMBL" id="CP061169">
    <property type="protein sequence ID" value="QPZ37242.1"/>
    <property type="molecule type" value="Genomic_DNA"/>
</dbReference>
<dbReference type="InterPro" id="IPR009057">
    <property type="entry name" value="Homeodomain-like_sf"/>
</dbReference>
<dbReference type="Gene3D" id="1.10.357.10">
    <property type="entry name" value="Tetracycline Repressor, domain 2"/>
    <property type="match status" value="1"/>
</dbReference>
<dbReference type="InterPro" id="IPR050109">
    <property type="entry name" value="HTH-type_TetR-like_transc_reg"/>
</dbReference>
<evidence type="ECO:0000256" key="3">
    <source>
        <dbReference type="ARBA" id="ARBA00023163"/>
    </source>
</evidence>
<name>A0ABX6YEP9_9MICO</name>
<evidence type="ECO:0000256" key="2">
    <source>
        <dbReference type="ARBA" id="ARBA00023125"/>
    </source>
</evidence>
<dbReference type="RefSeq" id="WP_166992488.1">
    <property type="nucleotide sequence ID" value="NZ_CP061169.1"/>
</dbReference>
<reference evidence="7 8" key="1">
    <citation type="submission" date="2020-12" db="EMBL/GenBank/DDBJ databases">
        <title>Microbacterium sp. HY060.</title>
        <authorList>
            <person name="Zhou J."/>
        </authorList>
    </citation>
    <scope>NUCLEOTIDE SEQUENCE [LARGE SCALE GENOMIC DNA]</scope>
    <source>
        <strain evidence="7 8">HY60</strain>
    </source>
</reference>
<feature type="compositionally biased region" description="Pro residues" evidence="5">
    <location>
        <begin position="252"/>
        <end position="263"/>
    </location>
</feature>
<feature type="region of interest" description="Disordered" evidence="5">
    <location>
        <begin position="245"/>
        <end position="308"/>
    </location>
</feature>
<feature type="domain" description="HTH tetR-type" evidence="6">
    <location>
        <begin position="30"/>
        <end position="90"/>
    </location>
</feature>
<dbReference type="Proteomes" id="UP000662814">
    <property type="component" value="Chromosome"/>
</dbReference>
<dbReference type="InterPro" id="IPR036271">
    <property type="entry name" value="Tet_transcr_reg_TetR-rel_C_sf"/>
</dbReference>
<evidence type="ECO:0000313" key="7">
    <source>
        <dbReference type="EMBL" id="QPZ37242.1"/>
    </source>
</evidence>
<dbReference type="InterPro" id="IPR004111">
    <property type="entry name" value="Repressor_TetR_C"/>
</dbReference>
<feature type="DNA-binding region" description="H-T-H motif" evidence="4">
    <location>
        <begin position="53"/>
        <end position="72"/>
    </location>
</feature>
<keyword evidence="2 4" id="KW-0238">DNA-binding</keyword>
<dbReference type="Pfam" id="PF02909">
    <property type="entry name" value="TetR_C_1"/>
    <property type="match status" value="1"/>
</dbReference>
<keyword evidence="8" id="KW-1185">Reference proteome</keyword>
<dbReference type="SUPFAM" id="SSF48498">
    <property type="entry name" value="Tetracyclin repressor-like, C-terminal domain"/>
    <property type="match status" value="1"/>
</dbReference>
<evidence type="ECO:0000313" key="8">
    <source>
        <dbReference type="Proteomes" id="UP000662814"/>
    </source>
</evidence>
<dbReference type="Gene3D" id="1.10.10.60">
    <property type="entry name" value="Homeodomain-like"/>
    <property type="match status" value="1"/>
</dbReference>
<evidence type="ECO:0000256" key="4">
    <source>
        <dbReference type="PROSITE-ProRule" id="PRU00335"/>
    </source>
</evidence>
<dbReference type="SUPFAM" id="SSF46689">
    <property type="entry name" value="Homeodomain-like"/>
    <property type="match status" value="1"/>
</dbReference>
<evidence type="ECO:0000259" key="6">
    <source>
        <dbReference type="PROSITE" id="PS50977"/>
    </source>
</evidence>
<dbReference type="PANTHER" id="PTHR30055">
    <property type="entry name" value="HTH-TYPE TRANSCRIPTIONAL REGULATOR RUTR"/>
    <property type="match status" value="1"/>
</dbReference>
<organism evidence="7 8">
    <name type="scientific">Paramicrobacterium chengjingii</name>
    <dbReference type="NCBI Taxonomy" id="2769067"/>
    <lineage>
        <taxon>Bacteria</taxon>
        <taxon>Bacillati</taxon>
        <taxon>Actinomycetota</taxon>
        <taxon>Actinomycetes</taxon>
        <taxon>Micrococcales</taxon>
        <taxon>Microbacteriaceae</taxon>
        <taxon>Paramicrobacterium</taxon>
    </lineage>
</organism>
<gene>
    <name evidence="7" type="ORF">HCR76_10275</name>
</gene>
<keyword evidence="1" id="KW-0805">Transcription regulation</keyword>
<evidence type="ECO:0000256" key="5">
    <source>
        <dbReference type="SAM" id="MobiDB-lite"/>
    </source>
</evidence>
<evidence type="ECO:0000256" key="1">
    <source>
        <dbReference type="ARBA" id="ARBA00023015"/>
    </source>
</evidence>
<accession>A0ABX6YEP9</accession>
<sequence>MSASHDYPLPRAVALAWGVAADPQRGPKRGLSIERIVETGIEIADEGGLESVSMSAIASRLDFTTMSLYRYVTAKDELIVLMGEQALGVPPEQPDPPLPWREGLGQLTTAMLAAYTDHPWLIDVPISGIPVTPNELAWLDQGLAFLEGTALDHAQRVSITLMLSGFARWKATVYRGYDIASSSRGSTPDELDAVANELMHELITDDRFPALAPALRAGALGADTPDPFAFALELFLDGVESAVQTAASDTPFPEPPTTPAPAPPKDKAVREAARIRRESESALREARRKEAEAIAKSRERAAKAAKSR</sequence>
<feature type="compositionally biased region" description="Basic and acidic residues" evidence="5">
    <location>
        <begin position="264"/>
        <end position="302"/>
    </location>
</feature>
<dbReference type="Pfam" id="PF00440">
    <property type="entry name" value="TetR_N"/>
    <property type="match status" value="1"/>
</dbReference>
<dbReference type="PANTHER" id="PTHR30055:SF151">
    <property type="entry name" value="TRANSCRIPTIONAL REGULATORY PROTEIN"/>
    <property type="match status" value="1"/>
</dbReference>
<dbReference type="InterPro" id="IPR001647">
    <property type="entry name" value="HTH_TetR"/>
</dbReference>
<keyword evidence="3" id="KW-0804">Transcription</keyword>